<sequence>MGATRKESVFISKNLYSRLILEAKSSMPNEACGLLSGSGSKCTRVWPMRNTEPSPFSFAIDEGEKERAVREMHERNEAFIGLYHSHPNGLPVPSQDDIDHAPDVFYFIISVGGAEEGIRCYRIRGRQVMHLTIIVE</sequence>
<proteinExistence type="predicted"/>
<dbReference type="InterPro" id="IPR037518">
    <property type="entry name" value="MPN"/>
</dbReference>
<evidence type="ECO:0000313" key="8">
    <source>
        <dbReference type="Proteomes" id="UP000322997"/>
    </source>
</evidence>
<evidence type="ECO:0000256" key="2">
    <source>
        <dbReference type="ARBA" id="ARBA00022723"/>
    </source>
</evidence>
<dbReference type="GO" id="GO:0008270">
    <property type="term" value="F:zinc ion binding"/>
    <property type="evidence" value="ECO:0007669"/>
    <property type="project" value="TreeGrafter"/>
</dbReference>
<dbReference type="SUPFAM" id="SSF102712">
    <property type="entry name" value="JAB1/MPN domain"/>
    <property type="match status" value="1"/>
</dbReference>
<protein>
    <submittedName>
        <fullName evidence="7">M67 family metallopeptidase</fullName>
    </submittedName>
</protein>
<dbReference type="RefSeq" id="WP_187443094.1">
    <property type="nucleotide sequence ID" value="NZ_CP197480.1"/>
</dbReference>
<evidence type="ECO:0000256" key="1">
    <source>
        <dbReference type="ARBA" id="ARBA00022670"/>
    </source>
</evidence>
<keyword evidence="3" id="KW-0378">Hydrolase</keyword>
<comment type="caution">
    <text evidence="7">The sequence shown here is derived from an EMBL/GenBank/DDBJ whole genome shotgun (WGS) entry which is preliminary data.</text>
</comment>
<keyword evidence="2" id="KW-0479">Metal-binding</keyword>
<dbReference type="InterPro" id="IPR051929">
    <property type="entry name" value="VirAsm_ModProt"/>
</dbReference>
<dbReference type="Proteomes" id="UP000322997">
    <property type="component" value="Unassembled WGS sequence"/>
</dbReference>
<evidence type="ECO:0000256" key="3">
    <source>
        <dbReference type="ARBA" id="ARBA00022801"/>
    </source>
</evidence>
<keyword evidence="5" id="KW-0482">Metalloprotease</keyword>
<dbReference type="PANTHER" id="PTHR34858">
    <property type="entry name" value="CYSO-CYSTEINE PEPTIDASE"/>
    <property type="match status" value="1"/>
</dbReference>
<organism evidence="7 8">
    <name type="scientific">Rossellomorea marisflavi</name>
    <dbReference type="NCBI Taxonomy" id="189381"/>
    <lineage>
        <taxon>Bacteria</taxon>
        <taxon>Bacillati</taxon>
        <taxon>Bacillota</taxon>
        <taxon>Bacilli</taxon>
        <taxon>Bacillales</taxon>
        <taxon>Bacillaceae</taxon>
        <taxon>Rossellomorea</taxon>
    </lineage>
</organism>
<dbReference type="CDD" id="cd08070">
    <property type="entry name" value="MPN_like"/>
    <property type="match status" value="1"/>
</dbReference>
<dbReference type="GO" id="GO:0006508">
    <property type="term" value="P:proteolysis"/>
    <property type="evidence" value="ECO:0007669"/>
    <property type="project" value="UniProtKB-KW"/>
</dbReference>
<dbReference type="InterPro" id="IPR028090">
    <property type="entry name" value="JAB_dom_prok"/>
</dbReference>
<dbReference type="PANTHER" id="PTHR34858:SF1">
    <property type="entry name" value="CYSO-CYSTEINE PEPTIDASE"/>
    <property type="match status" value="1"/>
</dbReference>
<evidence type="ECO:0000313" key="7">
    <source>
        <dbReference type="EMBL" id="TYS53803.1"/>
    </source>
</evidence>
<gene>
    <name evidence="7" type="ORF">FZC83_11240</name>
</gene>
<keyword evidence="4" id="KW-0862">Zinc</keyword>
<dbReference type="GO" id="GO:0008235">
    <property type="term" value="F:metalloexopeptidase activity"/>
    <property type="evidence" value="ECO:0007669"/>
    <property type="project" value="TreeGrafter"/>
</dbReference>
<keyword evidence="1" id="KW-0645">Protease</keyword>
<dbReference type="EMBL" id="VTEQ01000003">
    <property type="protein sequence ID" value="TYS53803.1"/>
    <property type="molecule type" value="Genomic_DNA"/>
</dbReference>
<evidence type="ECO:0000256" key="5">
    <source>
        <dbReference type="ARBA" id="ARBA00023049"/>
    </source>
</evidence>
<evidence type="ECO:0000259" key="6">
    <source>
        <dbReference type="PROSITE" id="PS50249"/>
    </source>
</evidence>
<dbReference type="PROSITE" id="PS50249">
    <property type="entry name" value="MPN"/>
    <property type="match status" value="1"/>
</dbReference>
<feature type="domain" description="MPN" evidence="6">
    <location>
        <begin position="9"/>
        <end position="136"/>
    </location>
</feature>
<dbReference type="AlphaFoldDB" id="A0A5D4RR37"/>
<dbReference type="Pfam" id="PF14464">
    <property type="entry name" value="Prok-JAB"/>
    <property type="match status" value="1"/>
</dbReference>
<name>A0A5D4RR37_9BACI</name>
<reference evidence="7 8" key="1">
    <citation type="submission" date="2019-08" db="EMBL/GenBank/DDBJ databases">
        <title>Bacillus genomes from the desert of Cuatro Cienegas, Coahuila.</title>
        <authorList>
            <person name="Olmedo-Alvarez G."/>
        </authorList>
    </citation>
    <scope>NUCLEOTIDE SEQUENCE [LARGE SCALE GENOMIC DNA]</scope>
    <source>
        <strain evidence="7 8">CH108_3D</strain>
    </source>
</reference>
<dbReference type="Gene3D" id="3.40.140.10">
    <property type="entry name" value="Cytidine Deaminase, domain 2"/>
    <property type="match status" value="1"/>
</dbReference>
<accession>A0A5D4RR37</accession>
<evidence type="ECO:0000256" key="4">
    <source>
        <dbReference type="ARBA" id="ARBA00022833"/>
    </source>
</evidence>